<dbReference type="InterPro" id="IPR050045">
    <property type="entry name" value="Opp2B"/>
</dbReference>
<dbReference type="GO" id="GO:0005886">
    <property type="term" value="C:plasma membrane"/>
    <property type="evidence" value="ECO:0007669"/>
    <property type="project" value="UniProtKB-SubCell"/>
</dbReference>
<feature type="transmembrane region" description="Helical" evidence="11">
    <location>
        <begin position="171"/>
        <end position="190"/>
    </location>
</feature>
<dbReference type="EMBL" id="AZHW01000776">
    <property type="protein sequence ID" value="ETW96506.1"/>
    <property type="molecule type" value="Genomic_DNA"/>
</dbReference>
<evidence type="ECO:0000256" key="8">
    <source>
        <dbReference type="ARBA" id="ARBA00023112"/>
    </source>
</evidence>
<dbReference type="SUPFAM" id="SSF161098">
    <property type="entry name" value="MetI-like"/>
    <property type="match status" value="1"/>
</dbReference>
<evidence type="ECO:0000256" key="6">
    <source>
        <dbReference type="ARBA" id="ARBA00022989"/>
    </source>
</evidence>
<evidence type="ECO:0000256" key="2">
    <source>
        <dbReference type="ARBA" id="ARBA00022448"/>
    </source>
</evidence>
<evidence type="ECO:0000256" key="1">
    <source>
        <dbReference type="ARBA" id="ARBA00004651"/>
    </source>
</evidence>
<feature type="domain" description="ABC transmembrane type-1" evidence="12">
    <location>
        <begin position="95"/>
        <end position="298"/>
    </location>
</feature>
<dbReference type="AlphaFoldDB" id="W4LGP2"/>
<evidence type="ECO:0000256" key="5">
    <source>
        <dbReference type="ARBA" id="ARBA00022692"/>
    </source>
</evidence>
<feature type="transmembrane region" description="Helical" evidence="11">
    <location>
        <begin position="233"/>
        <end position="255"/>
    </location>
</feature>
<dbReference type="Gene3D" id="1.10.3720.10">
    <property type="entry name" value="MetI-like"/>
    <property type="match status" value="1"/>
</dbReference>
<dbReference type="Pfam" id="PF19300">
    <property type="entry name" value="BPD_transp_1_N"/>
    <property type="match status" value="1"/>
</dbReference>
<proteinExistence type="inferred from homology"/>
<evidence type="ECO:0000256" key="11">
    <source>
        <dbReference type="RuleBase" id="RU363032"/>
    </source>
</evidence>
<sequence>MQTVVLRRLLFMMPVVWGVSTFVFLIIHLIPGDPIDLMLGETATQVDRETLRRQLGLDQPLWRQYTTFLQRLVQGDLGQSLHNKRPVQTLIAERLPATASLALAALCVSVGLAIPLGVLAALRPRSWLDTGSMILALLGVSMPNFWLGPLLILVFSIEFGWLPVSGRGDGGLSYLILPAVTLGTGMMAVLTRMTRSSMMETLREDYIRTAAAKGLTTWAVVVKHALSNALIPLVTLIGLQGGALLAGAVITETIFAWPGLGDLTVRAIQQRDYPVVQGCVLVIALTYVIMNMITDILYAVVDPRIRFEA</sequence>
<evidence type="ECO:0000256" key="7">
    <source>
        <dbReference type="ARBA" id="ARBA00023065"/>
    </source>
</evidence>
<comment type="similarity">
    <text evidence="10">Belongs to the binding-protein-dependent transport system permease family. OppBC subfamily.</text>
</comment>
<gene>
    <name evidence="13" type="ORF">ETSY1_26315</name>
</gene>
<keyword evidence="8" id="KW-0921">Nickel transport</keyword>
<feature type="transmembrane region" description="Helical" evidence="11">
    <location>
        <begin position="134"/>
        <end position="159"/>
    </location>
</feature>
<evidence type="ECO:0000256" key="4">
    <source>
        <dbReference type="ARBA" id="ARBA00022596"/>
    </source>
</evidence>
<keyword evidence="6 11" id="KW-1133">Transmembrane helix</keyword>
<accession>W4LGP2</accession>
<dbReference type="CDD" id="cd06261">
    <property type="entry name" value="TM_PBP2"/>
    <property type="match status" value="1"/>
</dbReference>
<keyword evidence="2 11" id="KW-0813">Transport</keyword>
<evidence type="ECO:0000259" key="12">
    <source>
        <dbReference type="PROSITE" id="PS50928"/>
    </source>
</evidence>
<evidence type="ECO:0000313" key="13">
    <source>
        <dbReference type="EMBL" id="ETW96506.1"/>
    </source>
</evidence>
<keyword evidence="14" id="KW-1185">Reference proteome</keyword>
<keyword evidence="4" id="KW-0533">Nickel</keyword>
<organism evidence="13 14">
    <name type="scientific">Entotheonella factor</name>
    <dbReference type="NCBI Taxonomy" id="1429438"/>
    <lineage>
        <taxon>Bacteria</taxon>
        <taxon>Pseudomonadati</taxon>
        <taxon>Nitrospinota/Tectimicrobiota group</taxon>
        <taxon>Candidatus Tectimicrobiota</taxon>
        <taxon>Candidatus Entotheonellia</taxon>
        <taxon>Candidatus Entotheonellales</taxon>
        <taxon>Candidatus Entotheonellaceae</taxon>
        <taxon>Candidatus Entotheonella</taxon>
    </lineage>
</organism>
<dbReference type="PANTHER" id="PTHR43163:SF6">
    <property type="entry name" value="DIPEPTIDE TRANSPORT SYSTEM PERMEASE PROTEIN DPPB-RELATED"/>
    <property type="match status" value="1"/>
</dbReference>
<protein>
    <submittedName>
        <fullName evidence="13">Glutathione ABC transporter permease</fullName>
    </submittedName>
</protein>
<keyword evidence="5 11" id="KW-0812">Transmembrane</keyword>
<dbReference type="PATRIC" id="fig|1429438.4.peg.5025"/>
<feature type="transmembrane region" description="Helical" evidence="11">
    <location>
        <begin position="275"/>
        <end position="301"/>
    </location>
</feature>
<feature type="transmembrane region" description="Helical" evidence="11">
    <location>
        <begin position="9"/>
        <end position="30"/>
    </location>
</feature>
<keyword evidence="3" id="KW-1003">Cell membrane</keyword>
<dbReference type="NCBIfam" id="NF045470">
    <property type="entry name" value="Opp2B"/>
    <property type="match status" value="1"/>
</dbReference>
<reference evidence="13 14" key="1">
    <citation type="journal article" date="2014" name="Nature">
        <title>An environmental bacterial taxon with a large and distinct metabolic repertoire.</title>
        <authorList>
            <person name="Wilson M.C."/>
            <person name="Mori T."/>
            <person name="Ruckert C."/>
            <person name="Uria A.R."/>
            <person name="Helf M.J."/>
            <person name="Takada K."/>
            <person name="Gernert C."/>
            <person name="Steffens U.A."/>
            <person name="Heycke N."/>
            <person name="Schmitt S."/>
            <person name="Rinke C."/>
            <person name="Helfrich E.J."/>
            <person name="Brachmann A.O."/>
            <person name="Gurgui C."/>
            <person name="Wakimoto T."/>
            <person name="Kracht M."/>
            <person name="Crusemann M."/>
            <person name="Hentschel U."/>
            <person name="Abe I."/>
            <person name="Matsunaga S."/>
            <person name="Kalinowski J."/>
            <person name="Takeyama H."/>
            <person name="Piel J."/>
        </authorList>
    </citation>
    <scope>NUCLEOTIDE SEQUENCE [LARGE SCALE GENOMIC DNA]</scope>
    <source>
        <strain evidence="14">TSY1</strain>
    </source>
</reference>
<feature type="transmembrane region" description="Helical" evidence="11">
    <location>
        <begin position="99"/>
        <end position="122"/>
    </location>
</feature>
<dbReference type="InterPro" id="IPR035906">
    <property type="entry name" value="MetI-like_sf"/>
</dbReference>
<dbReference type="PANTHER" id="PTHR43163">
    <property type="entry name" value="DIPEPTIDE TRANSPORT SYSTEM PERMEASE PROTEIN DPPB-RELATED"/>
    <property type="match status" value="1"/>
</dbReference>
<dbReference type="InterPro" id="IPR045621">
    <property type="entry name" value="BPD_transp_1_N"/>
</dbReference>
<comment type="subcellular location">
    <subcellularLocation>
        <location evidence="1 11">Cell membrane</location>
        <topology evidence="1 11">Multi-pass membrane protein</topology>
    </subcellularLocation>
</comment>
<dbReference type="InterPro" id="IPR000515">
    <property type="entry name" value="MetI-like"/>
</dbReference>
<evidence type="ECO:0000256" key="9">
    <source>
        <dbReference type="ARBA" id="ARBA00023136"/>
    </source>
</evidence>
<evidence type="ECO:0000256" key="10">
    <source>
        <dbReference type="ARBA" id="ARBA00024202"/>
    </source>
</evidence>
<dbReference type="HOGENOM" id="CLU_036879_0_0_7"/>
<evidence type="ECO:0000256" key="3">
    <source>
        <dbReference type="ARBA" id="ARBA00022475"/>
    </source>
</evidence>
<keyword evidence="9 11" id="KW-0472">Membrane</keyword>
<comment type="caution">
    <text evidence="13">The sequence shown here is derived from an EMBL/GenBank/DDBJ whole genome shotgun (WGS) entry which is preliminary data.</text>
</comment>
<dbReference type="GO" id="GO:0015099">
    <property type="term" value="F:nickel cation transmembrane transporter activity"/>
    <property type="evidence" value="ECO:0007669"/>
    <property type="project" value="InterPro"/>
</dbReference>
<evidence type="ECO:0000313" key="14">
    <source>
        <dbReference type="Proteomes" id="UP000019141"/>
    </source>
</evidence>
<name>W4LGP2_ENTF1</name>
<dbReference type="Proteomes" id="UP000019141">
    <property type="component" value="Unassembled WGS sequence"/>
</dbReference>
<dbReference type="Pfam" id="PF00528">
    <property type="entry name" value="BPD_transp_1"/>
    <property type="match status" value="1"/>
</dbReference>
<keyword evidence="7" id="KW-0406">Ion transport</keyword>
<dbReference type="PROSITE" id="PS50928">
    <property type="entry name" value="ABC_TM1"/>
    <property type="match status" value="1"/>
</dbReference>